<name>E3GQ64_9FIRM</name>
<evidence type="ECO:0000313" key="3">
    <source>
        <dbReference type="Proteomes" id="UP000006873"/>
    </source>
</evidence>
<dbReference type="KEGG" id="elm:ELI_4171"/>
<feature type="transmembrane region" description="Helical" evidence="1">
    <location>
        <begin position="21"/>
        <end position="40"/>
    </location>
</feature>
<sequence>MRDKHLPFFFSFLIYIKGNGYRSPLLFIFLTSAIFIYFSMQCPQLKF</sequence>
<reference key="1">
    <citation type="submission" date="2010-09" db="EMBL/GenBank/DDBJ databases">
        <authorList>
            <person name="Roh H."/>
            <person name="Ko H.-J."/>
            <person name="Kim D."/>
            <person name="Choi D.G."/>
            <person name="Park S."/>
            <person name="Kim S."/>
            <person name="Kim K.H."/>
            <person name="Chang I.S."/>
            <person name="Choi I.-G."/>
        </authorList>
    </citation>
    <scope>NUCLEOTIDE SEQUENCE</scope>
    <source>
        <strain>KIST612</strain>
    </source>
</reference>
<dbReference type="HOGENOM" id="CLU_3168217_0_0_9"/>
<protein>
    <submittedName>
        <fullName evidence="2">Uncharacterized protein</fullName>
    </submittedName>
</protein>
<keyword evidence="3" id="KW-1185">Reference proteome</keyword>
<dbReference type="Proteomes" id="UP000006873">
    <property type="component" value="Chromosome"/>
</dbReference>
<proteinExistence type="predicted"/>
<dbReference type="AlphaFoldDB" id="E3GQ64"/>
<keyword evidence="1" id="KW-1133">Transmembrane helix</keyword>
<gene>
    <name evidence="2" type="ordered locus">ELI_4171</name>
</gene>
<organism evidence="2 3">
    <name type="scientific">Eubacterium callanderi</name>
    <dbReference type="NCBI Taxonomy" id="53442"/>
    <lineage>
        <taxon>Bacteria</taxon>
        <taxon>Bacillati</taxon>
        <taxon>Bacillota</taxon>
        <taxon>Clostridia</taxon>
        <taxon>Eubacteriales</taxon>
        <taxon>Eubacteriaceae</taxon>
        <taxon>Eubacterium</taxon>
    </lineage>
</organism>
<keyword evidence="1" id="KW-0472">Membrane</keyword>
<reference evidence="2 3" key="2">
    <citation type="journal article" date="2011" name="J. Bacteriol.">
        <title>Complete genome sequence of a carbon monoxide-utilizing acetogen, Eubacterium limosum KIST612.</title>
        <authorList>
            <person name="Roh H."/>
            <person name="Ko H.J."/>
            <person name="Kim D."/>
            <person name="Choi D.G."/>
            <person name="Park S."/>
            <person name="Kim S."/>
            <person name="Chang I.S."/>
            <person name="Choi I.G."/>
        </authorList>
    </citation>
    <scope>NUCLEOTIDE SEQUENCE [LARGE SCALE GENOMIC DNA]</scope>
    <source>
        <strain evidence="2 3">KIST612</strain>
    </source>
</reference>
<evidence type="ECO:0000313" key="2">
    <source>
        <dbReference type="EMBL" id="ADO39113.1"/>
    </source>
</evidence>
<dbReference type="EMBL" id="CP002273">
    <property type="protein sequence ID" value="ADO39113.1"/>
    <property type="molecule type" value="Genomic_DNA"/>
</dbReference>
<keyword evidence="1" id="KW-0812">Transmembrane</keyword>
<accession>E3GQ64</accession>
<evidence type="ECO:0000256" key="1">
    <source>
        <dbReference type="SAM" id="Phobius"/>
    </source>
</evidence>